<dbReference type="Gene3D" id="3.40.1310.20">
    <property type="match status" value="1"/>
</dbReference>
<dbReference type="AlphaFoldDB" id="O46330"/>
<sequence length="164" mass="19113">MYNVINCLGVILNVPKSFRISSKKFFLIYPQVQQKYGTLVLINKSDLKRTLCSVFQDRDIRFFMIVEQIANPQISYDHFCVFILLNKIKNIVNTDILKVNDVSGVYSSSKHPVFDEYDVQNVDYVECIEKMDEYCLNPFKEPSDPIPSKSRHKNGLIRELISHI</sequence>
<geneLocation type="plasmid" evidence="1">
    <name>Gle4293</name>
</geneLocation>
<organism evidence="1">
    <name type="scientific">Gracilariopsis lemaneiformis</name>
    <name type="common">Red alga</name>
    <name type="synonym">Gracilaria lemaneiformis</name>
    <dbReference type="NCBI Taxonomy" id="2782"/>
    <lineage>
        <taxon>Eukaryota</taxon>
        <taxon>Rhodophyta</taxon>
        <taxon>Florideophyceae</taxon>
        <taxon>Rhodymeniophycidae</taxon>
        <taxon>Gracilariales</taxon>
        <taxon>Gracilariaceae</taxon>
        <taxon>Gracilariopsis</taxon>
    </lineage>
</organism>
<reference evidence="1" key="1">
    <citation type="submission" date="1997-11" db="EMBL/GenBank/DDBJ databases">
        <title>Plasmids of the red algae Gracilaria and Gracilariopsis (Gracilariales): Molecular characterization and cellular localization.</title>
        <authorList>
            <person name="Goff L.J."/>
            <person name="Moon D.A."/>
        </authorList>
    </citation>
    <scope>NUCLEOTIDE SEQUENCE</scope>
    <source>
        <plasmid evidence="1">Gle4293</plasmid>
    </source>
</reference>
<protein>
    <submittedName>
        <fullName evidence="1">Uncharacterized protein</fullName>
    </submittedName>
</protein>
<proteinExistence type="predicted"/>
<keyword evidence="1" id="KW-0614">Plasmid</keyword>
<name>O46330_GRALE</name>
<evidence type="ECO:0000313" key="1">
    <source>
        <dbReference type="EMBL" id="AAC04748.1"/>
    </source>
</evidence>
<dbReference type="EMBL" id="AF034720">
    <property type="protein sequence ID" value="AAC04748.1"/>
    <property type="molecule type" value="Genomic_DNA"/>
</dbReference>
<accession>O46330</accession>